<feature type="domain" description="RING-type" evidence="5">
    <location>
        <begin position="321"/>
        <end position="352"/>
    </location>
</feature>
<dbReference type="Gene3D" id="3.30.40.10">
    <property type="entry name" value="Zinc/RING finger domain, C3HC4 (zinc finger)"/>
    <property type="match status" value="1"/>
</dbReference>
<protein>
    <submittedName>
        <fullName evidence="8">E3 ubiquitin-protein ligase ZSWIM2</fullName>
    </submittedName>
</protein>
<feature type="domain" description="SWIM-type" evidence="6">
    <location>
        <begin position="48"/>
        <end position="81"/>
    </location>
</feature>
<reference evidence="8" key="1">
    <citation type="submission" date="2022-11" db="UniProtKB">
        <authorList>
            <consortium name="WormBaseParasite"/>
        </authorList>
    </citation>
    <scope>IDENTIFICATION</scope>
</reference>
<evidence type="ECO:0000256" key="2">
    <source>
        <dbReference type="ARBA" id="ARBA00022833"/>
    </source>
</evidence>
<dbReference type="InterPro" id="IPR039903">
    <property type="entry name" value="Zswim2"/>
</dbReference>
<dbReference type="PROSITE" id="PS50966">
    <property type="entry name" value="ZF_SWIM"/>
    <property type="match status" value="1"/>
</dbReference>
<name>A0A915EXY7_9CEST</name>
<dbReference type="PANTHER" id="PTHR21540">
    <property type="entry name" value="RING FINGER AND SWIM DOMAIN-CONTAINING PROTEIN 2"/>
    <property type="match status" value="1"/>
</dbReference>
<evidence type="ECO:0000256" key="4">
    <source>
        <dbReference type="SAM" id="MobiDB-lite"/>
    </source>
</evidence>
<evidence type="ECO:0000256" key="1">
    <source>
        <dbReference type="ARBA" id="ARBA00022771"/>
    </source>
</evidence>
<sequence length="476" mass="54943">MRVGAYRREASFSVKEKQNEALNTTMCILQNYGPMGFLIQEENAKQKFKVFIGERHTCSCKVFVKENDLCKHICWILLKRFRLDRHDPNKFLCHQRFPVTFCRKGCGNNVHIKCMKIWKDHQIKERNLDRFDIVSCPMCRGEFSKLGDLILETTLCENYFAKTNMLVQNTDSLSNSITRDFEVPEEHNCMCTDCNCSPIIGRLYCASDGESFLNIDKSNLLLCSKCFEQRTSGRKISEKWRKIPWNFDILSGFDQHYAENNPRRSVSVWEALTKPLCRKELGRMAKWLIKAAHTSLPKGAALGGTRELGTARGLLTPGRQCRICLMHFREGEEVRKLLRCNHVFHTKCVDQWLLHVSVFSSLHLSLDGIRVVAMLSPRWNNRSAHYPEREGQVREMQPVTCVNSEARSHRDEVRFVTPPLEVKSAAICQSSSTNICTKKTSSTPIRPICKRTQPEIDTKEKNQPDSQAQEWDKKPC</sequence>
<organism evidence="7 8">
    <name type="scientific">Echinococcus canadensis</name>
    <dbReference type="NCBI Taxonomy" id="519352"/>
    <lineage>
        <taxon>Eukaryota</taxon>
        <taxon>Metazoa</taxon>
        <taxon>Spiralia</taxon>
        <taxon>Lophotrochozoa</taxon>
        <taxon>Platyhelminthes</taxon>
        <taxon>Cestoda</taxon>
        <taxon>Eucestoda</taxon>
        <taxon>Cyclophyllidea</taxon>
        <taxon>Taeniidae</taxon>
        <taxon>Echinococcus</taxon>
        <taxon>Echinococcus canadensis group</taxon>
    </lineage>
</organism>
<dbReference type="PANTHER" id="PTHR21540:SF3">
    <property type="entry name" value="E3 UBIQUITIN-PROTEIN LIGASE ZSWIM2"/>
    <property type="match status" value="1"/>
</dbReference>
<dbReference type="SUPFAM" id="SSF57850">
    <property type="entry name" value="RING/U-box"/>
    <property type="match status" value="1"/>
</dbReference>
<dbReference type="AlphaFoldDB" id="A0A915EXY7"/>
<keyword evidence="1 3" id="KW-0863">Zinc-finger</keyword>
<dbReference type="InterPro" id="IPR007527">
    <property type="entry name" value="Znf_SWIM"/>
</dbReference>
<accession>A0A915EXY7</accession>
<feature type="region of interest" description="Disordered" evidence="4">
    <location>
        <begin position="447"/>
        <end position="476"/>
    </location>
</feature>
<evidence type="ECO:0000259" key="6">
    <source>
        <dbReference type="PROSITE" id="PS50966"/>
    </source>
</evidence>
<dbReference type="Proteomes" id="UP000887562">
    <property type="component" value="Unplaced"/>
</dbReference>
<keyword evidence="7" id="KW-1185">Reference proteome</keyword>
<dbReference type="GO" id="GO:0008270">
    <property type="term" value="F:zinc ion binding"/>
    <property type="evidence" value="ECO:0007669"/>
    <property type="project" value="UniProtKB-KW"/>
</dbReference>
<proteinExistence type="predicted"/>
<keyword evidence="2" id="KW-0862">Zinc</keyword>
<dbReference type="GO" id="GO:0061630">
    <property type="term" value="F:ubiquitin protein ligase activity"/>
    <property type="evidence" value="ECO:0007669"/>
    <property type="project" value="InterPro"/>
</dbReference>
<evidence type="ECO:0000313" key="7">
    <source>
        <dbReference type="Proteomes" id="UP000887562"/>
    </source>
</evidence>
<dbReference type="InterPro" id="IPR013083">
    <property type="entry name" value="Znf_RING/FYVE/PHD"/>
</dbReference>
<dbReference type="WBParaSite" id="maker-E.canG7_contigs_6081-snap-gene-2.36-mRNA-1">
    <property type="protein sequence ID" value="maker-E.canG7_contigs_6081-snap-gene-2.36-mRNA-1"/>
    <property type="gene ID" value="EcG7_00028"/>
</dbReference>
<evidence type="ECO:0000259" key="5">
    <source>
        <dbReference type="PROSITE" id="PS50089"/>
    </source>
</evidence>
<evidence type="ECO:0000256" key="3">
    <source>
        <dbReference type="PROSITE-ProRule" id="PRU00175"/>
    </source>
</evidence>
<dbReference type="InterPro" id="IPR001841">
    <property type="entry name" value="Znf_RING"/>
</dbReference>
<dbReference type="Pfam" id="PF04434">
    <property type="entry name" value="SWIM"/>
    <property type="match status" value="1"/>
</dbReference>
<evidence type="ECO:0000313" key="8">
    <source>
        <dbReference type="WBParaSite" id="maker-E.canG7_contigs_6081-snap-gene-2.36-mRNA-1"/>
    </source>
</evidence>
<keyword evidence="1 3" id="KW-0479">Metal-binding</keyword>
<dbReference type="PROSITE" id="PS50089">
    <property type="entry name" value="ZF_RING_2"/>
    <property type="match status" value="1"/>
</dbReference>
<feature type="compositionally biased region" description="Basic and acidic residues" evidence="4">
    <location>
        <begin position="452"/>
        <end position="463"/>
    </location>
</feature>
<dbReference type="Pfam" id="PF13639">
    <property type="entry name" value="zf-RING_2"/>
    <property type="match status" value="1"/>
</dbReference>